<evidence type="ECO:0000313" key="2">
    <source>
        <dbReference type="EMBL" id="RCN29080.1"/>
    </source>
</evidence>
<dbReference type="Pfam" id="PF05649">
    <property type="entry name" value="Peptidase_M13_N"/>
    <property type="match status" value="1"/>
</dbReference>
<proteinExistence type="predicted"/>
<feature type="domain" description="Peptidase M13 N-terminal" evidence="1">
    <location>
        <begin position="2"/>
        <end position="179"/>
    </location>
</feature>
<dbReference type="STRING" id="29170.A0A368FDY3"/>
<evidence type="ECO:0000313" key="3">
    <source>
        <dbReference type="Proteomes" id="UP000252519"/>
    </source>
</evidence>
<dbReference type="Gene3D" id="1.10.1380.10">
    <property type="entry name" value="Neutral endopeptidase , domain2"/>
    <property type="match status" value="1"/>
</dbReference>
<dbReference type="InterPro" id="IPR042089">
    <property type="entry name" value="Peptidase_M13_dom_2"/>
</dbReference>
<reference evidence="2 3" key="1">
    <citation type="submission" date="2014-10" db="EMBL/GenBank/DDBJ databases">
        <title>Draft genome of the hookworm Ancylostoma caninum.</title>
        <authorList>
            <person name="Mitreva M."/>
        </authorList>
    </citation>
    <scope>NUCLEOTIDE SEQUENCE [LARGE SCALE GENOMIC DNA]</scope>
    <source>
        <strain evidence="2 3">Baltimore</strain>
    </source>
</reference>
<gene>
    <name evidence="2" type="ORF">ANCCAN_25166</name>
</gene>
<dbReference type="AlphaFoldDB" id="A0A368FDY3"/>
<dbReference type="InterPro" id="IPR008753">
    <property type="entry name" value="Peptidase_M13_N"/>
</dbReference>
<feature type="non-terminal residue" evidence="2">
    <location>
        <position position="1"/>
    </location>
</feature>
<organism evidence="2 3">
    <name type="scientific">Ancylostoma caninum</name>
    <name type="common">Dog hookworm</name>
    <dbReference type="NCBI Taxonomy" id="29170"/>
    <lineage>
        <taxon>Eukaryota</taxon>
        <taxon>Metazoa</taxon>
        <taxon>Ecdysozoa</taxon>
        <taxon>Nematoda</taxon>
        <taxon>Chromadorea</taxon>
        <taxon>Rhabditida</taxon>
        <taxon>Rhabditina</taxon>
        <taxon>Rhabditomorpha</taxon>
        <taxon>Strongyloidea</taxon>
        <taxon>Ancylostomatidae</taxon>
        <taxon>Ancylostomatinae</taxon>
        <taxon>Ancylostoma</taxon>
    </lineage>
</organism>
<dbReference type="EMBL" id="JOJR01002145">
    <property type="protein sequence ID" value="RCN29080.1"/>
    <property type="molecule type" value="Genomic_DNA"/>
</dbReference>
<sequence length="235" mass="27843">LERIYPNIGWRSYLKKLLGLKSLDEEALGNVIVTQPSFFAWLNSMLATQQFEKRILVNHMIVQLLFDNIDFLSVPLNYDHQQIISAGLHPRRDHRKLRSLKRHVNRLLDLKESSIHCMEIVVNYLPFGAGYVYVKSMEDRDKRYEEIKNYARLMIKTFQDIIRLPNWMSSETKKFAIKKGTHVDIPLLIANRQYYRYYKNRETLIQLMRFEEILDGHISFLGISRMHPALTATTE</sequence>
<name>A0A368FDY3_ANCCA</name>
<dbReference type="OrthoDB" id="5873582at2759"/>
<dbReference type="Proteomes" id="UP000252519">
    <property type="component" value="Unassembled WGS sequence"/>
</dbReference>
<comment type="caution">
    <text evidence="2">The sequence shown here is derived from an EMBL/GenBank/DDBJ whole genome shotgun (WGS) entry which is preliminary data.</text>
</comment>
<accession>A0A368FDY3</accession>
<protein>
    <recommendedName>
        <fullName evidence="1">Peptidase M13 N-terminal domain-containing protein</fullName>
    </recommendedName>
</protein>
<keyword evidence="3" id="KW-1185">Reference proteome</keyword>
<dbReference type="SUPFAM" id="SSF55486">
    <property type="entry name" value="Metalloproteases ('zincins'), catalytic domain"/>
    <property type="match status" value="1"/>
</dbReference>
<dbReference type="GO" id="GO:0006508">
    <property type="term" value="P:proteolysis"/>
    <property type="evidence" value="ECO:0007669"/>
    <property type="project" value="InterPro"/>
</dbReference>
<evidence type="ECO:0000259" key="1">
    <source>
        <dbReference type="Pfam" id="PF05649"/>
    </source>
</evidence>